<reference evidence="9 10" key="1">
    <citation type="submission" date="2019-08" db="EMBL/GenBank/DDBJ databases">
        <title>Amphibian skin-associated Pigmentiphaga: genome sequence and occurrence across geography and hosts.</title>
        <authorList>
            <person name="Bletz M.C."/>
            <person name="Bunk B."/>
            <person name="Sproeer C."/>
            <person name="Biwer P."/>
            <person name="Reiter S."/>
            <person name="Rabemananjara F.C.E."/>
            <person name="Schulz S."/>
            <person name="Overmann J."/>
            <person name="Vences M."/>
        </authorList>
    </citation>
    <scope>NUCLEOTIDE SEQUENCE [LARGE SCALE GENOMIC DNA]</scope>
    <source>
        <strain evidence="9 10">Mada1488</strain>
    </source>
</reference>
<evidence type="ECO:0000256" key="7">
    <source>
        <dbReference type="PIRSR" id="PIRSR001235-1"/>
    </source>
</evidence>
<dbReference type="Pfam" id="PF01546">
    <property type="entry name" value="Peptidase_M20"/>
    <property type="match status" value="1"/>
</dbReference>
<keyword evidence="6" id="KW-0464">Manganese</keyword>
<feature type="binding site" evidence="7">
    <location>
        <position position="409"/>
    </location>
    <ligand>
        <name>Zn(2+)</name>
        <dbReference type="ChEBI" id="CHEBI:29105"/>
        <label>2</label>
    </ligand>
</feature>
<accession>A0A5C0B3V3</accession>
<proteinExistence type="inferred from homology"/>
<evidence type="ECO:0000313" key="10">
    <source>
        <dbReference type="Proteomes" id="UP000325161"/>
    </source>
</evidence>
<evidence type="ECO:0000256" key="1">
    <source>
        <dbReference type="ARBA" id="ARBA00001936"/>
    </source>
</evidence>
<dbReference type="NCBIfam" id="TIGR01879">
    <property type="entry name" value="hydantase"/>
    <property type="match status" value="1"/>
</dbReference>
<organism evidence="9 10">
    <name type="scientific">Pigmentiphaga aceris</name>
    <dbReference type="NCBI Taxonomy" id="1940612"/>
    <lineage>
        <taxon>Bacteria</taxon>
        <taxon>Pseudomonadati</taxon>
        <taxon>Pseudomonadota</taxon>
        <taxon>Betaproteobacteria</taxon>
        <taxon>Burkholderiales</taxon>
        <taxon>Alcaligenaceae</taxon>
        <taxon>Pigmentiphaga</taxon>
    </lineage>
</organism>
<dbReference type="EC" id="3.5.-.-" evidence="9"/>
<evidence type="ECO:0000313" key="9">
    <source>
        <dbReference type="EMBL" id="QEI09398.1"/>
    </source>
</evidence>
<dbReference type="PIRSF" id="PIRSF001235">
    <property type="entry name" value="Amidase_carbamoylase"/>
    <property type="match status" value="1"/>
</dbReference>
<dbReference type="SUPFAM" id="SSF55031">
    <property type="entry name" value="Bacterial exopeptidase dimerisation domain"/>
    <property type="match status" value="1"/>
</dbReference>
<feature type="domain" description="Peptidase M20 dimerisation" evidence="8">
    <location>
        <begin position="235"/>
        <end position="336"/>
    </location>
</feature>
<feature type="binding site" evidence="7">
    <location>
        <position position="144"/>
    </location>
    <ligand>
        <name>Zn(2+)</name>
        <dbReference type="ChEBI" id="CHEBI:29105"/>
        <label>2</label>
    </ligand>
</feature>
<dbReference type="Gene3D" id="3.30.70.360">
    <property type="match status" value="1"/>
</dbReference>
<evidence type="ECO:0000256" key="6">
    <source>
        <dbReference type="ARBA" id="ARBA00023211"/>
    </source>
</evidence>
<comment type="similarity">
    <text evidence="2">Belongs to the peptidase M20 family.</text>
</comment>
<dbReference type="AlphaFoldDB" id="A0A5C0B3V3"/>
<feature type="binding site" evidence="7">
    <location>
        <position position="110"/>
    </location>
    <ligand>
        <name>Zn(2+)</name>
        <dbReference type="ChEBI" id="CHEBI:29105"/>
        <label>2</label>
    </ligand>
</feature>
<name>A0A5C0B3V3_9BURK</name>
<comment type="cofactor">
    <cofactor evidence="7">
        <name>Zn(2+)</name>
        <dbReference type="ChEBI" id="CHEBI:29105"/>
    </cofactor>
    <text evidence="7">Binds 2 Zn(2+) ions per subunit.</text>
</comment>
<sequence length="434" mass="47061">MVSDVGLKDDVATLPTATGTYSHQTALVNRMLDEIGALTRDGEGITRETYGAGEENAIQAIEQYAAELGFAAERDRFQNLWLRLPLDHRTEPPVVIGSHMDSVPQGGNFDGLAGVLAGMLVLDRLRDDPTQAPPLRVLALRAEESAWFGKAYIGSLALLGKLPASALALRHRSGQGTLGEAMQRSGVDVDALARGEALLAPSDIAAYLELHIEQGPVMVARGWPATVVTGIRGNIRHNRVRCLGETGHSGAVPRWLRKDAMLAVADLLSRLDEHWRVLLQMGMDLVMTTGMCSTPARSHAVSVIPGEVEFSFEVRSQSVDTLERFYQLMQEECRAVEKSRGVRFEFDGLIRSEPAAMDPDWIARIETAGQTLGAPIERLPSGAGHDAAVFANAGVPSAMVFVRNEHGSHNVHEAMEVADFMQGVDLLHEALIAR</sequence>
<dbReference type="OrthoDB" id="9808195at2"/>
<dbReference type="PANTHER" id="PTHR32494:SF19">
    <property type="entry name" value="ALLANTOATE DEIMINASE-RELATED"/>
    <property type="match status" value="1"/>
</dbReference>
<dbReference type="Gene3D" id="3.40.630.10">
    <property type="entry name" value="Zn peptidases"/>
    <property type="match status" value="1"/>
</dbReference>
<dbReference type="Pfam" id="PF07687">
    <property type="entry name" value="M20_dimer"/>
    <property type="match status" value="1"/>
</dbReference>
<dbReference type="InterPro" id="IPR010158">
    <property type="entry name" value="Amidase_Cbmase"/>
</dbReference>
<dbReference type="GO" id="GO:0016813">
    <property type="term" value="F:hydrolase activity, acting on carbon-nitrogen (but not peptide) bonds, in linear amidines"/>
    <property type="evidence" value="ECO:0007669"/>
    <property type="project" value="InterPro"/>
</dbReference>
<keyword evidence="7" id="KW-0862">Zinc</keyword>
<evidence type="ECO:0000256" key="4">
    <source>
        <dbReference type="ARBA" id="ARBA00022723"/>
    </source>
</evidence>
<evidence type="ECO:0000256" key="5">
    <source>
        <dbReference type="ARBA" id="ARBA00022801"/>
    </source>
</evidence>
<keyword evidence="5 9" id="KW-0378">Hydrolase</keyword>
<dbReference type="InterPro" id="IPR011650">
    <property type="entry name" value="Peptidase_M20_dimer"/>
</dbReference>
<evidence type="ECO:0000256" key="3">
    <source>
        <dbReference type="ARBA" id="ARBA00011738"/>
    </source>
</evidence>
<keyword evidence="10" id="KW-1185">Reference proteome</keyword>
<dbReference type="Proteomes" id="UP000325161">
    <property type="component" value="Chromosome"/>
</dbReference>
<dbReference type="KEGG" id="pacr:FXN63_17500"/>
<dbReference type="EMBL" id="CP043046">
    <property type="protein sequence ID" value="QEI09398.1"/>
    <property type="molecule type" value="Genomic_DNA"/>
</dbReference>
<dbReference type="SUPFAM" id="SSF53187">
    <property type="entry name" value="Zn-dependent exopeptidases"/>
    <property type="match status" value="1"/>
</dbReference>
<comment type="subunit">
    <text evidence="3">Homodimer.</text>
</comment>
<dbReference type="PANTHER" id="PTHR32494">
    <property type="entry name" value="ALLANTOATE DEIMINASE-RELATED"/>
    <property type="match status" value="1"/>
</dbReference>
<keyword evidence="4 7" id="KW-0479">Metal-binding</keyword>
<gene>
    <name evidence="9" type="ORF">FXN63_17500</name>
</gene>
<evidence type="ECO:0000256" key="2">
    <source>
        <dbReference type="ARBA" id="ARBA00006153"/>
    </source>
</evidence>
<dbReference type="InterPro" id="IPR036264">
    <property type="entry name" value="Bact_exopeptidase_dim_dom"/>
</dbReference>
<protein>
    <submittedName>
        <fullName evidence="9">Hydantoinase/carbamoylase family amidase</fullName>
        <ecNumber evidence="9">3.5.-.-</ecNumber>
    </submittedName>
</protein>
<feature type="binding site" evidence="7">
    <location>
        <position position="110"/>
    </location>
    <ligand>
        <name>Zn(2+)</name>
        <dbReference type="ChEBI" id="CHEBI:29105"/>
        <label>1</label>
    </ligand>
</feature>
<comment type="cofactor">
    <cofactor evidence="1">
        <name>Mn(2+)</name>
        <dbReference type="ChEBI" id="CHEBI:29035"/>
    </cofactor>
</comment>
<evidence type="ECO:0000259" key="8">
    <source>
        <dbReference type="Pfam" id="PF07687"/>
    </source>
</evidence>
<feature type="binding site" evidence="7">
    <location>
        <position position="211"/>
    </location>
    <ligand>
        <name>Zn(2+)</name>
        <dbReference type="ChEBI" id="CHEBI:29105"/>
        <label>1</label>
    </ligand>
</feature>
<feature type="binding site" evidence="7">
    <location>
        <position position="99"/>
    </location>
    <ligand>
        <name>Zn(2+)</name>
        <dbReference type="ChEBI" id="CHEBI:29105"/>
        <label>1</label>
    </ligand>
</feature>
<dbReference type="InterPro" id="IPR002933">
    <property type="entry name" value="Peptidase_M20"/>
</dbReference>
<dbReference type="GO" id="GO:0046872">
    <property type="term" value="F:metal ion binding"/>
    <property type="evidence" value="ECO:0007669"/>
    <property type="project" value="UniProtKB-KW"/>
</dbReference>